<dbReference type="EMBL" id="JAHQCS010000101">
    <property type="protein sequence ID" value="MBU9712507.1"/>
    <property type="molecule type" value="Genomic_DNA"/>
</dbReference>
<dbReference type="InterPro" id="IPR023804">
    <property type="entry name" value="DUF3792_TM"/>
</dbReference>
<feature type="transmembrane region" description="Helical" evidence="1">
    <location>
        <begin position="9"/>
        <end position="31"/>
    </location>
</feature>
<gene>
    <name evidence="2" type="ORF">KS419_12210</name>
</gene>
<dbReference type="NCBIfam" id="TIGR04086">
    <property type="entry name" value="TIGR04086_membr"/>
    <property type="match status" value="1"/>
</dbReference>
<accession>A0ABS6JI16</accession>
<keyword evidence="3" id="KW-1185">Reference proteome</keyword>
<keyword evidence="1" id="KW-0472">Membrane</keyword>
<comment type="caution">
    <text evidence="2">The sequence shown here is derived from an EMBL/GenBank/DDBJ whole genome shotgun (WGS) entry which is preliminary data.</text>
</comment>
<proteinExistence type="predicted"/>
<sequence>MQHRLISSALYGILTILILVILASLISSTLLRFTSLEEGSLTWVLLGVSFLAVFFGGFISGGRSGQKGWLAGATTAILYTIIIFFVQFLGFNEGFDIQQWLVHSGYLVVAVLGGIFGVNVRGETF</sequence>
<feature type="transmembrane region" description="Helical" evidence="1">
    <location>
        <begin position="43"/>
        <end position="61"/>
    </location>
</feature>
<protein>
    <submittedName>
        <fullName evidence="2">TIGR04086 family membrane protein</fullName>
    </submittedName>
</protein>
<organism evidence="2 3">
    <name type="scientific">Evansella tamaricis</name>
    <dbReference type="NCBI Taxonomy" id="2069301"/>
    <lineage>
        <taxon>Bacteria</taxon>
        <taxon>Bacillati</taxon>
        <taxon>Bacillota</taxon>
        <taxon>Bacilli</taxon>
        <taxon>Bacillales</taxon>
        <taxon>Bacillaceae</taxon>
        <taxon>Evansella</taxon>
    </lineage>
</organism>
<dbReference type="Pfam" id="PF12670">
    <property type="entry name" value="DUF3792"/>
    <property type="match status" value="1"/>
</dbReference>
<evidence type="ECO:0000313" key="3">
    <source>
        <dbReference type="Proteomes" id="UP000784880"/>
    </source>
</evidence>
<name>A0ABS6JI16_9BACI</name>
<keyword evidence="1" id="KW-1133">Transmembrane helix</keyword>
<evidence type="ECO:0000256" key="1">
    <source>
        <dbReference type="SAM" id="Phobius"/>
    </source>
</evidence>
<dbReference type="Proteomes" id="UP000784880">
    <property type="component" value="Unassembled WGS sequence"/>
</dbReference>
<keyword evidence="1" id="KW-0812">Transmembrane</keyword>
<evidence type="ECO:0000313" key="2">
    <source>
        <dbReference type="EMBL" id="MBU9712507.1"/>
    </source>
</evidence>
<feature type="transmembrane region" description="Helical" evidence="1">
    <location>
        <begin position="68"/>
        <end position="88"/>
    </location>
</feature>
<reference evidence="2 3" key="1">
    <citation type="submission" date="2021-06" db="EMBL/GenBank/DDBJ databases">
        <title>Bacillus sp. RD4P76, an endophyte from a halophyte.</title>
        <authorList>
            <person name="Sun J.-Q."/>
        </authorList>
    </citation>
    <scope>NUCLEOTIDE SEQUENCE [LARGE SCALE GENOMIC DNA]</scope>
    <source>
        <strain evidence="2 3">CGMCC 1.15917</strain>
    </source>
</reference>
<dbReference type="RefSeq" id="WP_217066685.1">
    <property type="nucleotide sequence ID" value="NZ_JAHQCS010000101.1"/>
</dbReference>
<feature type="transmembrane region" description="Helical" evidence="1">
    <location>
        <begin position="100"/>
        <end position="120"/>
    </location>
</feature>